<evidence type="ECO:0000313" key="4">
    <source>
        <dbReference type="EMBL" id="VDL79464.1"/>
    </source>
</evidence>
<keyword evidence="2" id="KW-0175">Coiled coil</keyword>
<dbReference type="Gene3D" id="2.60.40.3120">
    <property type="match status" value="1"/>
</dbReference>
<dbReference type="STRING" id="27835.A0A0N4YGD6"/>
<comment type="cofactor">
    <cofactor evidence="1">
        <name>Zn(2+)</name>
        <dbReference type="ChEBI" id="CHEBI:29105"/>
    </cofactor>
</comment>
<accession>A0A0N4YGD6</accession>
<organism evidence="6">
    <name type="scientific">Nippostrongylus brasiliensis</name>
    <name type="common">Rat hookworm</name>
    <dbReference type="NCBI Taxonomy" id="27835"/>
    <lineage>
        <taxon>Eukaryota</taxon>
        <taxon>Metazoa</taxon>
        <taxon>Ecdysozoa</taxon>
        <taxon>Nematoda</taxon>
        <taxon>Chromadorea</taxon>
        <taxon>Rhabditida</taxon>
        <taxon>Rhabditina</taxon>
        <taxon>Rhabditomorpha</taxon>
        <taxon>Strongyloidea</taxon>
        <taxon>Heligmosomidae</taxon>
        <taxon>Nippostrongylus</taxon>
    </lineage>
</organism>
<evidence type="ECO:0000256" key="1">
    <source>
        <dbReference type="ARBA" id="ARBA00001947"/>
    </source>
</evidence>
<proteinExistence type="predicted"/>
<dbReference type="EMBL" id="UYSL01021926">
    <property type="protein sequence ID" value="VDL79464.1"/>
    <property type="molecule type" value="Genomic_DNA"/>
</dbReference>
<dbReference type="InterPro" id="IPR050821">
    <property type="entry name" value="Cytosolic_carboxypeptidase"/>
</dbReference>
<feature type="compositionally biased region" description="Low complexity" evidence="3">
    <location>
        <begin position="270"/>
        <end position="280"/>
    </location>
</feature>
<sequence>MPASCHSLGALENRLKEVLTRAKSDRKEHRDELNCLAEHADDTVAELILAVGVKDCRLSLKLRVGGVLQLLCSILASDCDSALSQTMTKLLCRCLRSPRNAQLAGRQRGFASRLLVRITSLEGRDPVQSQLLARHLEVLYFVTKNRKTRILLVGEGVTSCVLSLLDHHFLWRNSSNLPEDANDVHVEICLISVAVLRLLCNNKQLVACNVLLLCEQIMNGIEKDGQQCSNAMVHLQDSLCALCLRCLPTLPFPIIGSPFPLRLCFQKASSPTRRGSSTSPVKRCSEVSTDSSTTDNYAEMIEGESSDDDGVDEEDEMLSKLNEDAGAVLYDVDDDFEPSTSDIRHSKLKPSELELYGSFFPEYTNGAEAKPAEVGHVDPNVDHLLFESRFECGNLRRATQVAPNHYELILSPDINQRKEHYQWFYFEVGIKYDE</sequence>
<evidence type="ECO:0000256" key="2">
    <source>
        <dbReference type="SAM" id="Coils"/>
    </source>
</evidence>
<gene>
    <name evidence="4" type="ORF">NBR_LOCUS15870</name>
</gene>
<dbReference type="Proteomes" id="UP000271162">
    <property type="component" value="Unassembled WGS sequence"/>
</dbReference>
<name>A0A0N4YGD6_NIPBR</name>
<feature type="region of interest" description="Disordered" evidence="3">
    <location>
        <begin position="270"/>
        <end position="293"/>
    </location>
</feature>
<dbReference type="AlphaFoldDB" id="A0A0N4YGD6"/>
<keyword evidence="5" id="KW-1185">Reference proteome</keyword>
<dbReference type="PANTHER" id="PTHR12756">
    <property type="entry name" value="CYTOSOLIC CARBOXYPEPTIDASE"/>
    <property type="match status" value="1"/>
</dbReference>
<reference evidence="6" key="1">
    <citation type="submission" date="2017-02" db="UniProtKB">
        <authorList>
            <consortium name="WormBaseParasite"/>
        </authorList>
    </citation>
    <scope>IDENTIFICATION</scope>
</reference>
<evidence type="ECO:0000256" key="3">
    <source>
        <dbReference type="SAM" id="MobiDB-lite"/>
    </source>
</evidence>
<feature type="coiled-coil region" evidence="2">
    <location>
        <begin position="8"/>
        <end position="39"/>
    </location>
</feature>
<dbReference type="PANTHER" id="PTHR12756:SF11">
    <property type="entry name" value="CYTOSOLIC CARBOXYPEPTIDASE 1"/>
    <property type="match status" value="1"/>
</dbReference>
<evidence type="ECO:0000313" key="5">
    <source>
        <dbReference type="Proteomes" id="UP000271162"/>
    </source>
</evidence>
<reference evidence="4 5" key="2">
    <citation type="submission" date="2018-11" db="EMBL/GenBank/DDBJ databases">
        <authorList>
            <consortium name="Pathogen Informatics"/>
        </authorList>
    </citation>
    <scope>NUCLEOTIDE SEQUENCE [LARGE SCALE GENOMIC DNA]</scope>
</reference>
<dbReference type="WBParaSite" id="NBR_0001586901-mRNA-1">
    <property type="protein sequence ID" value="NBR_0001586901-mRNA-1"/>
    <property type="gene ID" value="NBR_0001586901"/>
</dbReference>
<evidence type="ECO:0000313" key="6">
    <source>
        <dbReference type="WBParaSite" id="NBR_0001586901-mRNA-1"/>
    </source>
</evidence>
<protein>
    <submittedName>
        <fullName evidence="6">Pepdidase_M14_N domain-containing protein</fullName>
    </submittedName>
</protein>